<feature type="region of interest" description="Disordered" evidence="5">
    <location>
        <begin position="135"/>
        <end position="188"/>
    </location>
</feature>
<dbReference type="InterPro" id="IPR051694">
    <property type="entry name" value="Immunoregulatory_rcpt-like"/>
</dbReference>
<feature type="transmembrane region" description="Helical" evidence="6">
    <location>
        <begin position="196"/>
        <end position="218"/>
    </location>
</feature>
<comment type="subcellular location">
    <subcellularLocation>
        <location evidence="1">Membrane</location>
        <topology evidence="1">Single-pass membrane protein</topology>
    </subcellularLocation>
</comment>
<dbReference type="PANTHER" id="PTHR15549:SF6">
    <property type="entry name" value="MID2 DOMAIN-CONTAINING PROTEIN"/>
    <property type="match status" value="1"/>
</dbReference>
<organism evidence="7 8">
    <name type="scientific">Immersiella caudata</name>
    <dbReference type="NCBI Taxonomy" id="314043"/>
    <lineage>
        <taxon>Eukaryota</taxon>
        <taxon>Fungi</taxon>
        <taxon>Dikarya</taxon>
        <taxon>Ascomycota</taxon>
        <taxon>Pezizomycotina</taxon>
        <taxon>Sordariomycetes</taxon>
        <taxon>Sordariomycetidae</taxon>
        <taxon>Sordariales</taxon>
        <taxon>Lasiosphaeriaceae</taxon>
        <taxon>Immersiella</taxon>
    </lineage>
</organism>
<evidence type="ECO:0000256" key="3">
    <source>
        <dbReference type="ARBA" id="ARBA00022989"/>
    </source>
</evidence>
<evidence type="ECO:0000256" key="4">
    <source>
        <dbReference type="ARBA" id="ARBA00023136"/>
    </source>
</evidence>
<evidence type="ECO:0000313" key="8">
    <source>
        <dbReference type="Proteomes" id="UP001175000"/>
    </source>
</evidence>
<dbReference type="PANTHER" id="PTHR15549">
    <property type="entry name" value="PAIRED IMMUNOGLOBULIN-LIKE TYPE 2 RECEPTOR"/>
    <property type="match status" value="1"/>
</dbReference>
<dbReference type="GO" id="GO:0016020">
    <property type="term" value="C:membrane"/>
    <property type="evidence" value="ECO:0007669"/>
    <property type="project" value="UniProtKB-SubCell"/>
</dbReference>
<keyword evidence="2 6" id="KW-0812">Transmembrane</keyword>
<dbReference type="GO" id="GO:0071944">
    <property type="term" value="C:cell periphery"/>
    <property type="evidence" value="ECO:0007669"/>
    <property type="project" value="UniProtKB-ARBA"/>
</dbReference>
<feature type="compositionally biased region" description="Low complexity" evidence="5">
    <location>
        <begin position="138"/>
        <end position="176"/>
    </location>
</feature>
<comment type="caution">
    <text evidence="7">The sequence shown here is derived from an EMBL/GenBank/DDBJ whole genome shotgun (WGS) entry which is preliminary data.</text>
</comment>
<name>A0AA39X589_9PEZI</name>
<reference evidence="7" key="1">
    <citation type="submission" date="2023-06" db="EMBL/GenBank/DDBJ databases">
        <title>Genome-scale phylogeny and comparative genomics of the fungal order Sordariales.</title>
        <authorList>
            <consortium name="Lawrence Berkeley National Laboratory"/>
            <person name="Hensen N."/>
            <person name="Bonometti L."/>
            <person name="Westerberg I."/>
            <person name="Brannstrom I.O."/>
            <person name="Guillou S."/>
            <person name="Cros-Aarteil S."/>
            <person name="Calhoun S."/>
            <person name="Haridas S."/>
            <person name="Kuo A."/>
            <person name="Mondo S."/>
            <person name="Pangilinan J."/>
            <person name="Riley R."/>
            <person name="Labutti K."/>
            <person name="Andreopoulos B."/>
            <person name="Lipzen A."/>
            <person name="Chen C."/>
            <person name="Yanf M."/>
            <person name="Daum C."/>
            <person name="Ng V."/>
            <person name="Clum A."/>
            <person name="Steindorff A."/>
            <person name="Ohm R."/>
            <person name="Martin F."/>
            <person name="Silar P."/>
            <person name="Natvig D."/>
            <person name="Lalanne C."/>
            <person name="Gautier V."/>
            <person name="Ament-Velasquez S.L."/>
            <person name="Kruys A."/>
            <person name="Hutchinson M.I."/>
            <person name="Powell A.J."/>
            <person name="Barry K."/>
            <person name="Miller A.N."/>
            <person name="Grigoriev I.V."/>
            <person name="Debuchy R."/>
            <person name="Gladieux P."/>
            <person name="Thoren M.H."/>
            <person name="Johannesson H."/>
        </authorList>
    </citation>
    <scope>NUCLEOTIDE SEQUENCE</scope>
    <source>
        <strain evidence="7">CBS 606.72</strain>
    </source>
</reference>
<dbReference type="AlphaFoldDB" id="A0AA39X589"/>
<evidence type="ECO:0000256" key="5">
    <source>
        <dbReference type="SAM" id="MobiDB-lite"/>
    </source>
</evidence>
<proteinExistence type="predicted"/>
<keyword evidence="3 6" id="KW-1133">Transmembrane helix</keyword>
<sequence length="280" mass="29732">MSINSFSSPTRSDKWVPGQSQVVAWITDFPSYNIRLWQEHPTKASAEFGGVVFGATPSLPTSTKPIADLAKTVHSAGDPQVANITWKVQTYDLDPEFSNTYFFWLFNGTDTADKTVNAEPVAEFASPYFSIIPEARPRPTTTARSTTSTVGTASSSSATSTASSTTAGTASATSTPTSPPENIASGGGSASNAVPIGLGAGLGVAALLLILGAALWFLKRRREKAGLGRSVAEMPATAIHQPSPAMVGKPWDHGFQNQPYYEKRVELAQSSYDRTPNELE</sequence>
<gene>
    <name evidence="7" type="ORF">B0T14DRAFT_135409</name>
</gene>
<protein>
    <submittedName>
        <fullName evidence="7">Uncharacterized protein</fullName>
    </submittedName>
</protein>
<keyword evidence="4 6" id="KW-0472">Membrane</keyword>
<accession>A0AA39X589</accession>
<dbReference type="EMBL" id="JAULSU010000002">
    <property type="protein sequence ID" value="KAK0627386.1"/>
    <property type="molecule type" value="Genomic_DNA"/>
</dbReference>
<evidence type="ECO:0000256" key="2">
    <source>
        <dbReference type="ARBA" id="ARBA00022692"/>
    </source>
</evidence>
<dbReference type="Proteomes" id="UP001175000">
    <property type="component" value="Unassembled WGS sequence"/>
</dbReference>
<evidence type="ECO:0000256" key="1">
    <source>
        <dbReference type="ARBA" id="ARBA00004167"/>
    </source>
</evidence>
<keyword evidence="8" id="KW-1185">Reference proteome</keyword>
<evidence type="ECO:0000313" key="7">
    <source>
        <dbReference type="EMBL" id="KAK0627386.1"/>
    </source>
</evidence>
<evidence type="ECO:0000256" key="6">
    <source>
        <dbReference type="SAM" id="Phobius"/>
    </source>
</evidence>